<keyword evidence="4" id="KW-1185">Reference proteome</keyword>
<evidence type="ECO:0000313" key="3">
    <source>
        <dbReference type="Proteomes" id="UP000076878"/>
    </source>
</evidence>
<dbReference type="RefSeq" id="WP_068621008.1">
    <property type="nucleotide sequence ID" value="NZ_FJNB01000002.1"/>
</dbReference>
<dbReference type="EMBL" id="FNYT01000019">
    <property type="protein sequence ID" value="SEJ61323.1"/>
    <property type="molecule type" value="Genomic_DNA"/>
</dbReference>
<dbReference type="Proteomes" id="UP000199280">
    <property type="component" value="Unassembled WGS sequence"/>
</dbReference>
<evidence type="ECO:0000313" key="2">
    <source>
        <dbReference type="EMBL" id="SEJ61323.1"/>
    </source>
</evidence>
<sequence>MKPTKQQLLRNPDIKPTSDVIAEALGEANNAYVKFIGELANHEIQMEWRYYSDGKAWLAKGLHKWIGVRGGKNEVTVFWLSIWDGFFKVTIYVPEKDRADAFRLPLADEVKRLLADSEQTGGKLKYFPVVFEVRSEEMQAAVYTLADFKISIK</sequence>
<dbReference type="STRING" id="640938.TR210_387"/>
<dbReference type="OrthoDB" id="1050063at2"/>
<name>A0A143YBC4_9LACT</name>
<dbReference type="AlphaFoldDB" id="A0A143YBC4"/>
<dbReference type="EMBL" id="FJNB01000002">
    <property type="protein sequence ID" value="CZQ84740.1"/>
    <property type="molecule type" value="Genomic_DNA"/>
</dbReference>
<evidence type="ECO:0008006" key="5">
    <source>
        <dbReference type="Google" id="ProtNLM"/>
    </source>
</evidence>
<dbReference type="InterPro" id="IPR024265">
    <property type="entry name" value="DUF3788"/>
</dbReference>
<protein>
    <recommendedName>
        <fullName evidence="5">DUF3788 domain-containing protein</fullName>
    </recommendedName>
</protein>
<evidence type="ECO:0000313" key="4">
    <source>
        <dbReference type="Proteomes" id="UP000199280"/>
    </source>
</evidence>
<organism evidence="1 3">
    <name type="scientific">Trichococcus ilyis</name>
    <dbReference type="NCBI Taxonomy" id="640938"/>
    <lineage>
        <taxon>Bacteria</taxon>
        <taxon>Bacillati</taxon>
        <taxon>Bacillota</taxon>
        <taxon>Bacilli</taxon>
        <taxon>Lactobacillales</taxon>
        <taxon>Carnobacteriaceae</taxon>
        <taxon>Trichococcus</taxon>
    </lineage>
</organism>
<gene>
    <name evidence="2" type="ORF">SAMN05216375_11935</name>
    <name evidence="1" type="ORF">TR210_387</name>
</gene>
<evidence type="ECO:0000313" key="1">
    <source>
        <dbReference type="EMBL" id="CZQ84740.1"/>
    </source>
</evidence>
<reference evidence="1 3" key="1">
    <citation type="submission" date="2016-02" db="EMBL/GenBank/DDBJ databases">
        <authorList>
            <person name="Wen L."/>
            <person name="He K."/>
            <person name="Yang H."/>
        </authorList>
    </citation>
    <scope>NUCLEOTIDE SEQUENCE [LARGE SCALE GENOMIC DNA]</scope>
    <source>
        <strain evidence="1">Trichococcus_R210</strain>
    </source>
</reference>
<accession>A0A143YBC4</accession>
<reference evidence="2 4" key="2">
    <citation type="submission" date="2016-10" db="EMBL/GenBank/DDBJ databases">
        <authorList>
            <person name="Varghese N."/>
            <person name="Submissions S."/>
        </authorList>
    </citation>
    <scope>NUCLEOTIDE SEQUENCE [LARGE SCALE GENOMIC DNA]</scope>
    <source>
        <strain evidence="2 4">DSM 22150</strain>
    </source>
</reference>
<proteinExistence type="predicted"/>
<dbReference type="Pfam" id="PF12663">
    <property type="entry name" value="DUF3788"/>
    <property type="match status" value="1"/>
</dbReference>
<dbReference type="Proteomes" id="UP000076878">
    <property type="component" value="Unassembled WGS sequence"/>
</dbReference>